<proteinExistence type="predicted"/>
<dbReference type="Proteomes" id="UP001176940">
    <property type="component" value="Unassembled WGS sequence"/>
</dbReference>
<organism evidence="1 2">
    <name type="scientific">Ranitomeya imitator</name>
    <name type="common">mimic poison frog</name>
    <dbReference type="NCBI Taxonomy" id="111125"/>
    <lineage>
        <taxon>Eukaryota</taxon>
        <taxon>Metazoa</taxon>
        <taxon>Chordata</taxon>
        <taxon>Craniata</taxon>
        <taxon>Vertebrata</taxon>
        <taxon>Euteleostomi</taxon>
        <taxon>Amphibia</taxon>
        <taxon>Batrachia</taxon>
        <taxon>Anura</taxon>
        <taxon>Neobatrachia</taxon>
        <taxon>Hyloidea</taxon>
        <taxon>Dendrobatidae</taxon>
        <taxon>Dendrobatinae</taxon>
        <taxon>Ranitomeya</taxon>
    </lineage>
</organism>
<evidence type="ECO:0000313" key="2">
    <source>
        <dbReference type="Proteomes" id="UP001176940"/>
    </source>
</evidence>
<comment type="caution">
    <text evidence="1">The sequence shown here is derived from an EMBL/GenBank/DDBJ whole genome shotgun (WGS) entry which is preliminary data.</text>
</comment>
<keyword evidence="2" id="KW-1185">Reference proteome</keyword>
<accession>A0ABN9LLE7</accession>
<sequence>MFFFVSYASPFLRYGLLFPDGRTAHYQSGDTLSVSGVYALRGSRHCSLLEDSLPGDALWLGIGGHAAIHLR</sequence>
<protein>
    <submittedName>
        <fullName evidence="1">Uncharacterized protein</fullName>
    </submittedName>
</protein>
<evidence type="ECO:0000313" key="1">
    <source>
        <dbReference type="EMBL" id="CAJ0944961.1"/>
    </source>
</evidence>
<reference evidence="1" key="1">
    <citation type="submission" date="2023-07" db="EMBL/GenBank/DDBJ databases">
        <authorList>
            <person name="Stuckert A."/>
        </authorList>
    </citation>
    <scope>NUCLEOTIDE SEQUENCE</scope>
</reference>
<name>A0ABN9LLE7_9NEOB</name>
<gene>
    <name evidence="1" type="ORF">RIMI_LOCUS10645105</name>
</gene>
<dbReference type="EMBL" id="CAUEEQ010023225">
    <property type="protein sequence ID" value="CAJ0944961.1"/>
    <property type="molecule type" value="Genomic_DNA"/>
</dbReference>